<dbReference type="Gene3D" id="3.30.390.10">
    <property type="entry name" value="Enolase-like, N-terminal domain"/>
    <property type="match status" value="1"/>
</dbReference>
<evidence type="ECO:0000313" key="3">
    <source>
        <dbReference type="Proteomes" id="UP000237822"/>
    </source>
</evidence>
<evidence type="ECO:0000313" key="2">
    <source>
        <dbReference type="EMBL" id="PRY63847.1"/>
    </source>
</evidence>
<dbReference type="Gene3D" id="3.20.20.120">
    <property type="entry name" value="Enolase-like C-terminal domain"/>
    <property type="match status" value="1"/>
</dbReference>
<accession>A0A2T0V169</accession>
<dbReference type="EMBL" id="PVTI01000001">
    <property type="protein sequence ID" value="PRY63847.1"/>
    <property type="molecule type" value="Genomic_DNA"/>
</dbReference>
<keyword evidence="3" id="KW-1185">Reference proteome</keyword>
<feature type="domain" description="Mandelate racemase/muconate lactonizing enzyme C-terminal" evidence="1">
    <location>
        <begin position="140"/>
        <end position="242"/>
    </location>
</feature>
<dbReference type="SMART" id="SM00922">
    <property type="entry name" value="MR_MLE"/>
    <property type="match status" value="1"/>
</dbReference>
<organism evidence="2 3">
    <name type="scientific">Knoellia remsis</name>
    <dbReference type="NCBI Taxonomy" id="407159"/>
    <lineage>
        <taxon>Bacteria</taxon>
        <taxon>Bacillati</taxon>
        <taxon>Actinomycetota</taxon>
        <taxon>Actinomycetes</taxon>
        <taxon>Micrococcales</taxon>
        <taxon>Intrasporangiaceae</taxon>
        <taxon>Knoellia</taxon>
    </lineage>
</organism>
<name>A0A2T0V169_9MICO</name>
<dbReference type="InterPro" id="IPR013342">
    <property type="entry name" value="Mandelate_racemase_C"/>
</dbReference>
<dbReference type="SUPFAM" id="SSF54826">
    <property type="entry name" value="Enolase N-terminal domain-like"/>
    <property type="match status" value="1"/>
</dbReference>
<dbReference type="AlphaFoldDB" id="A0A2T0V169"/>
<dbReference type="OrthoDB" id="9802699at2"/>
<dbReference type="SFLD" id="SFLDS00001">
    <property type="entry name" value="Enolase"/>
    <property type="match status" value="1"/>
</dbReference>
<reference evidence="2 3" key="1">
    <citation type="submission" date="2018-03" db="EMBL/GenBank/DDBJ databases">
        <title>Genomic Encyclopedia of Archaeal and Bacterial Type Strains, Phase II (KMG-II): from individual species to whole genera.</title>
        <authorList>
            <person name="Goeker M."/>
        </authorList>
    </citation>
    <scope>NUCLEOTIDE SEQUENCE [LARGE SCALE GENOMIC DNA]</scope>
    <source>
        <strain evidence="2 3">ATCC BAA-1496</strain>
    </source>
</reference>
<protein>
    <submittedName>
        <fullName evidence="2">Galactonate dehydratase</fullName>
    </submittedName>
</protein>
<proteinExistence type="predicted"/>
<sequence>MSSIVDITMHRVPVTWRTTWVFVEVTLDDGRTGWGEASDAHAVEIAVPRWDELTAAYLGLGLGDALARLATEVTAAGLAMGASRALPADSTLLGGLDQALCDLDAQLAGVPLAAHLGGPTGPSSIPLYANINRGVRERTPREFARVARDAVQAGFAAIKCAPFDFLVGDRRVDTGLRLVEAVREEIGGDVDLMLDAHHFVSHDELRAVRSRVLDLDLRWIEDIAFIDDADSVKRAKDILDIPQAAGEFATRPDQVVTAIESGALDVFMPDVKHSGGDRRAVELGRLAAERGLEVSIHNPTGPVATAHSVAASSAFPTARILECAFGEVPWRMELLTDPSLESSGRARTTDAPGLGVAVDADVLQHHQRRVTEVGVAHPGSLGLDSLR</sequence>
<dbReference type="CDD" id="cd03316">
    <property type="entry name" value="MR_like"/>
    <property type="match status" value="1"/>
</dbReference>
<gene>
    <name evidence="2" type="ORF">BCF74_101254</name>
</gene>
<dbReference type="InterPro" id="IPR029065">
    <property type="entry name" value="Enolase_C-like"/>
</dbReference>
<evidence type="ECO:0000259" key="1">
    <source>
        <dbReference type="SMART" id="SM00922"/>
    </source>
</evidence>
<dbReference type="Pfam" id="PF13378">
    <property type="entry name" value="MR_MLE_C"/>
    <property type="match status" value="1"/>
</dbReference>
<dbReference type="InterPro" id="IPR034593">
    <property type="entry name" value="DgoD-like"/>
</dbReference>
<dbReference type="SUPFAM" id="SSF51604">
    <property type="entry name" value="Enolase C-terminal domain-like"/>
    <property type="match status" value="1"/>
</dbReference>
<dbReference type="PANTHER" id="PTHR48080:SF2">
    <property type="entry name" value="D-GALACTONATE DEHYDRATASE"/>
    <property type="match status" value="1"/>
</dbReference>
<dbReference type="InterPro" id="IPR029017">
    <property type="entry name" value="Enolase-like_N"/>
</dbReference>
<dbReference type="Proteomes" id="UP000237822">
    <property type="component" value="Unassembled WGS sequence"/>
</dbReference>
<dbReference type="PANTHER" id="PTHR48080">
    <property type="entry name" value="D-GALACTONATE DEHYDRATASE-RELATED"/>
    <property type="match status" value="1"/>
</dbReference>
<dbReference type="InterPro" id="IPR036849">
    <property type="entry name" value="Enolase-like_C_sf"/>
</dbReference>
<comment type="caution">
    <text evidence="2">The sequence shown here is derived from an EMBL/GenBank/DDBJ whole genome shotgun (WGS) entry which is preliminary data.</text>
</comment>
<dbReference type="RefSeq" id="WP_106296121.1">
    <property type="nucleotide sequence ID" value="NZ_PVTI01000001.1"/>
</dbReference>